<dbReference type="FunFam" id="1.10.10.10:FF:000020">
    <property type="entry name" value="SWI/SNF complex subunit SMARCC2 isoform c"/>
    <property type="match status" value="1"/>
</dbReference>
<dbReference type="InterPro" id="IPR000504">
    <property type="entry name" value="RRM_dom"/>
</dbReference>
<protein>
    <submittedName>
        <fullName evidence="14">Uncharacterized protein</fullName>
    </submittedName>
</protein>
<dbReference type="OrthoDB" id="118550at2759"/>
<evidence type="ECO:0000256" key="6">
    <source>
        <dbReference type="ARBA" id="ARBA00023242"/>
    </source>
</evidence>
<feature type="compositionally biased region" description="Basic and acidic residues" evidence="8">
    <location>
        <begin position="353"/>
        <end position="367"/>
    </location>
</feature>
<feature type="domain" description="Myb-like" evidence="9">
    <location>
        <begin position="616"/>
        <end position="666"/>
    </location>
</feature>
<reference evidence="14 15" key="1">
    <citation type="submission" date="2020-10" db="EMBL/GenBank/DDBJ databases">
        <title>Plant Genome Project.</title>
        <authorList>
            <person name="Zhang R.-G."/>
        </authorList>
    </citation>
    <scope>NUCLEOTIDE SEQUENCE [LARGE SCALE GENOMIC DNA]</scope>
    <source>
        <strain evidence="14">FAFU-HL-1</strain>
        <tissue evidence="14">Leaf</tissue>
    </source>
</reference>
<dbReference type="PANTHER" id="PTHR11176">
    <property type="entry name" value="BOULE-RELATED"/>
    <property type="match status" value="1"/>
</dbReference>
<evidence type="ECO:0000259" key="11">
    <source>
        <dbReference type="PROSITE" id="PS50934"/>
    </source>
</evidence>
<evidence type="ECO:0000256" key="1">
    <source>
        <dbReference type="ARBA" id="ARBA00004123"/>
    </source>
</evidence>
<dbReference type="Gene3D" id="1.10.10.10">
    <property type="entry name" value="Winged helix-like DNA-binding domain superfamily/Winged helix DNA-binding domain"/>
    <property type="match status" value="1"/>
</dbReference>
<dbReference type="PROSITE" id="PS50090">
    <property type="entry name" value="MYB_LIKE"/>
    <property type="match status" value="1"/>
</dbReference>
<feature type="domain" description="RRM" evidence="10">
    <location>
        <begin position="32"/>
        <end position="109"/>
    </location>
</feature>
<dbReference type="Pfam" id="PF04433">
    <property type="entry name" value="SWIRM"/>
    <property type="match status" value="1"/>
</dbReference>
<dbReference type="PANTHER" id="PTHR11176:SF57">
    <property type="entry name" value="PROTEIN BOULE"/>
    <property type="match status" value="1"/>
</dbReference>
<accession>A0A835N5C2</accession>
<dbReference type="GO" id="GO:0003723">
    <property type="term" value="F:RNA binding"/>
    <property type="evidence" value="ECO:0007669"/>
    <property type="project" value="UniProtKB-UniRule"/>
</dbReference>
<keyword evidence="4" id="KW-0805">Transcription regulation</keyword>
<keyword evidence="15" id="KW-1185">Reference proteome</keyword>
<keyword evidence="5" id="KW-0804">Transcription</keyword>
<keyword evidence="2" id="KW-0217">Developmental protein</keyword>
<dbReference type="GO" id="GO:0005634">
    <property type="term" value="C:nucleus"/>
    <property type="evidence" value="ECO:0007669"/>
    <property type="project" value="UniProtKB-SubCell"/>
</dbReference>
<feature type="region of interest" description="Disordered" evidence="8">
    <location>
        <begin position="347"/>
        <end position="367"/>
    </location>
</feature>
<dbReference type="FunFam" id="3.30.70.330:FF:000250">
    <property type="entry name" value="RNA-binding (RRM/RBD/RNP motifs) family protein"/>
    <property type="match status" value="1"/>
</dbReference>
<feature type="compositionally biased region" description="Pro residues" evidence="8">
    <location>
        <begin position="417"/>
        <end position="427"/>
    </location>
</feature>
<dbReference type="Gene3D" id="3.30.70.330">
    <property type="match status" value="1"/>
</dbReference>
<evidence type="ECO:0000313" key="15">
    <source>
        <dbReference type="Proteomes" id="UP000657918"/>
    </source>
</evidence>
<dbReference type="InterPro" id="IPR017884">
    <property type="entry name" value="SANT_dom"/>
</dbReference>
<feature type="region of interest" description="Disordered" evidence="8">
    <location>
        <begin position="849"/>
        <end position="875"/>
    </location>
</feature>
<dbReference type="Pfam" id="PF16495">
    <property type="entry name" value="SWIRM-assoc_1"/>
    <property type="match status" value="1"/>
</dbReference>
<dbReference type="SMART" id="SM00717">
    <property type="entry name" value="SANT"/>
    <property type="match status" value="1"/>
</dbReference>
<dbReference type="AlphaFoldDB" id="A0A835N5C2"/>
<dbReference type="CDD" id="cd00167">
    <property type="entry name" value="SANT"/>
    <property type="match status" value="1"/>
</dbReference>
<feature type="domain" description="SANT" evidence="12">
    <location>
        <begin position="619"/>
        <end position="670"/>
    </location>
</feature>
<evidence type="ECO:0000313" key="14">
    <source>
        <dbReference type="EMBL" id="KAF9686573.1"/>
    </source>
</evidence>
<dbReference type="EMBL" id="JADGMS010000002">
    <property type="protein sequence ID" value="KAF9686573.1"/>
    <property type="molecule type" value="Genomic_DNA"/>
</dbReference>
<evidence type="ECO:0000259" key="10">
    <source>
        <dbReference type="PROSITE" id="PS50102"/>
    </source>
</evidence>
<dbReference type="InterPro" id="IPR036388">
    <property type="entry name" value="WH-like_DNA-bd_sf"/>
</dbReference>
<dbReference type="SUPFAM" id="SSF54928">
    <property type="entry name" value="RNA-binding domain, RBD"/>
    <property type="match status" value="1"/>
</dbReference>
<comment type="caution">
    <text evidence="14">The sequence shown here is derived from an EMBL/GenBank/DDBJ whole genome shotgun (WGS) entry which is preliminary data.</text>
</comment>
<dbReference type="PROSITE" id="PS50934">
    <property type="entry name" value="SWIRM"/>
    <property type="match status" value="1"/>
</dbReference>
<evidence type="ECO:0000256" key="5">
    <source>
        <dbReference type="ARBA" id="ARBA00023163"/>
    </source>
</evidence>
<dbReference type="InterPro" id="IPR001005">
    <property type="entry name" value="SANT/Myb"/>
</dbReference>
<dbReference type="SMART" id="SM00360">
    <property type="entry name" value="RRM"/>
    <property type="match status" value="1"/>
</dbReference>
<dbReference type="InterPro" id="IPR032451">
    <property type="entry name" value="SMARCC_C"/>
</dbReference>
<evidence type="ECO:0000259" key="12">
    <source>
        <dbReference type="PROSITE" id="PS51293"/>
    </source>
</evidence>
<evidence type="ECO:0000256" key="2">
    <source>
        <dbReference type="ARBA" id="ARBA00022473"/>
    </source>
</evidence>
<dbReference type="InterPro" id="IPR012677">
    <property type="entry name" value="Nucleotide-bd_a/b_plait_sf"/>
</dbReference>
<evidence type="ECO:0000256" key="8">
    <source>
        <dbReference type="SAM" id="MobiDB-lite"/>
    </source>
</evidence>
<dbReference type="InterPro" id="IPR007526">
    <property type="entry name" value="SWIRM"/>
</dbReference>
<dbReference type="CDD" id="cd12384">
    <property type="entry name" value="RRM_RBM24_RBM38_like"/>
    <property type="match status" value="1"/>
</dbReference>
<dbReference type="SUPFAM" id="SSF46689">
    <property type="entry name" value="Homeodomain-like"/>
    <property type="match status" value="2"/>
</dbReference>
<dbReference type="Pfam" id="PF00076">
    <property type="entry name" value="RRM_1"/>
    <property type="match status" value="1"/>
</dbReference>
<organism evidence="14 15">
    <name type="scientific">Salix dunnii</name>
    <dbReference type="NCBI Taxonomy" id="1413687"/>
    <lineage>
        <taxon>Eukaryota</taxon>
        <taxon>Viridiplantae</taxon>
        <taxon>Streptophyta</taxon>
        <taxon>Embryophyta</taxon>
        <taxon>Tracheophyta</taxon>
        <taxon>Spermatophyta</taxon>
        <taxon>Magnoliopsida</taxon>
        <taxon>eudicotyledons</taxon>
        <taxon>Gunneridae</taxon>
        <taxon>Pentapetalae</taxon>
        <taxon>rosids</taxon>
        <taxon>fabids</taxon>
        <taxon>Malpighiales</taxon>
        <taxon>Salicaceae</taxon>
        <taxon>Saliceae</taxon>
        <taxon>Salix</taxon>
    </lineage>
</organism>
<feature type="domain" description="SWIRM" evidence="11">
    <location>
        <begin position="433"/>
        <end position="530"/>
    </location>
</feature>
<feature type="compositionally biased region" description="Gly residues" evidence="8">
    <location>
        <begin position="545"/>
        <end position="554"/>
    </location>
</feature>
<dbReference type="InterPro" id="IPR017930">
    <property type="entry name" value="Myb_dom"/>
</dbReference>
<dbReference type="PROSITE" id="PS51293">
    <property type="entry name" value="SANT"/>
    <property type="match status" value="1"/>
</dbReference>
<gene>
    <name evidence="14" type="ORF">SADUNF_Sadunf02G0003200</name>
</gene>
<dbReference type="InterPro" id="IPR035979">
    <property type="entry name" value="RBD_domain_sf"/>
</dbReference>
<proteinExistence type="predicted"/>
<feature type="domain" description="HTH myb-type" evidence="13">
    <location>
        <begin position="621"/>
        <end position="658"/>
    </location>
</feature>
<evidence type="ECO:0000259" key="9">
    <source>
        <dbReference type="PROSITE" id="PS50090"/>
    </source>
</evidence>
<dbReference type="FunFam" id="1.10.10.60:FF:000014">
    <property type="entry name" value="SWI/SNF complex subunit SMARCC2 isoform C"/>
    <property type="match status" value="1"/>
</dbReference>
<sequence>MAYQAVPGPSSGSSSSSGFQYMNSPFGDTTYTKVFVGGLAWETQSETMRRYFEQFGDILEAVVISDKNTGRSKGYGFVTFREPEAARRACADPAPMIDGRRANCNLASLGRPRPPLPYGRLRPAAPYIASVQTPRGTYAGSFGYQQPVSYGYQQGLMYHPYGYAAYGPEYVYQQGVYNPYAAGQQYLQIYGVPGTLNTGMYPYGHFGQNVPGGHGYTTMQGYALPGHQIMQFGGPNVNAMTTSPMPTIQAQYPTGIAAAVPAQQQFIVPAPSPQYMHSSGSDQTTGCVWTVVSLQGLSMYLVHELWFERFGPFKLQEGEKKLGVNDLPWFFGVDEIGMCEMANRGVTTVPGNRHQDKGIKKQESPIERRQSALPLIRAPVTAIMASVSPAPPSLHPKIPLSSPVKPEIPLPTTASPSPRPPQAPPPSSETDVVHIPSYSRWFSWDNIHECEVRFLPEFFDSRSPSKNPRVYKYYRNSIISQFRKNPSAKITFTEIRKTLVGDVGSIRRVFDFLDAWGLINYSPLNKQLKWEDGKDSSSKTAASPAGGGGGDGGTAGDANASNNKDNCKRLCSGCKSLCSIACFFCDKYDITLCARCYVRGNYRVGVSSSDFRRVEISEEARTDWTEKETLQLLEAVMHYRDDWKKVALHVGGRSVKDCITHFIKLPFGEVFTGYTDLGDVDCKYNQIKDCDDNESGPNTNGSPSPSKKIRLSPLVDASNPIMAQAAFLSALAGTEVAEAAARAAVTAITDVEYGVKKDSGVASNGDTNLNASGKACLDANSLLEKEESDVERAISRITEVQMKEIQDKILRFEELDLQMEKEWQQLDQMKNLLFADQLSVLSKRSSTTKIDERGSTLKAEERGDENAKTEMHRRERQKMCLDRGGELLEEQIAFYNGRSNPIRNFSLNQLQKAIDDCHPLETLKRFK</sequence>
<dbReference type="Gene3D" id="1.10.10.60">
    <property type="entry name" value="Homeodomain-like"/>
    <property type="match status" value="1"/>
</dbReference>
<evidence type="ECO:0000256" key="4">
    <source>
        <dbReference type="ARBA" id="ARBA00023015"/>
    </source>
</evidence>
<evidence type="ECO:0000256" key="3">
    <source>
        <dbReference type="ARBA" id="ARBA00022884"/>
    </source>
</evidence>
<evidence type="ECO:0000256" key="7">
    <source>
        <dbReference type="PROSITE-ProRule" id="PRU00176"/>
    </source>
</evidence>
<evidence type="ECO:0000259" key="13">
    <source>
        <dbReference type="PROSITE" id="PS51294"/>
    </source>
</evidence>
<keyword evidence="6" id="KW-0539">Nucleus</keyword>
<keyword evidence="3 7" id="KW-0694">RNA-binding</keyword>
<dbReference type="PROSITE" id="PS51294">
    <property type="entry name" value="HTH_MYB"/>
    <property type="match status" value="1"/>
</dbReference>
<comment type="subcellular location">
    <subcellularLocation>
        <location evidence="1">Nucleus</location>
    </subcellularLocation>
</comment>
<name>A0A835N5C2_9ROSI</name>
<dbReference type="InterPro" id="IPR009057">
    <property type="entry name" value="Homeodomain-like_sf"/>
</dbReference>
<feature type="region of interest" description="Disordered" evidence="8">
    <location>
        <begin position="391"/>
        <end position="431"/>
    </location>
</feature>
<dbReference type="PROSITE" id="PS50102">
    <property type="entry name" value="RRM"/>
    <property type="match status" value="1"/>
</dbReference>
<dbReference type="Pfam" id="PF00249">
    <property type="entry name" value="Myb_DNA-binding"/>
    <property type="match status" value="1"/>
</dbReference>
<dbReference type="Proteomes" id="UP000657918">
    <property type="component" value="Unassembled WGS sequence"/>
</dbReference>
<feature type="region of interest" description="Disordered" evidence="8">
    <location>
        <begin position="530"/>
        <end position="554"/>
    </location>
</feature>